<dbReference type="EMBL" id="VDEP01000108">
    <property type="protein sequence ID" value="KAA1130540.1"/>
    <property type="molecule type" value="Genomic_DNA"/>
</dbReference>
<gene>
    <name evidence="1" type="ORF">PGT21_015690</name>
    <name evidence="2" type="ORF">PGTUg99_018881</name>
</gene>
<dbReference type="Proteomes" id="UP000324748">
    <property type="component" value="Unassembled WGS sequence"/>
</dbReference>
<dbReference type="Proteomes" id="UP000325313">
    <property type="component" value="Unassembled WGS sequence"/>
</dbReference>
<dbReference type="AlphaFoldDB" id="A0A5B0LQU1"/>
<sequence length="303" mass="34575">MFRKLGGPAPAFETNPHQFSIPGQSLAEAEEFVQAMQATVMWLRQNKFDNSDLVSSSTSSKTGRPLEYVFKLDYICPWRGHHVPPVNSCKQKPSQKCGCPAQFSIQHHIKSNSLRVSWSWDHNHDPYSKEDMQICQSPKVVNNWLVERIVSGLGWKAIKQLTRSPDLEMLKSALILPEGHHITYDWVRYLIHTRVKVRAKRDPDVFKSLALWNSELLKAGWHTFAPVITDSPNFIFALQSPWQRQMMKSHGQGIILLDSTHNSVKNHFLSDGRKISLYTIMIRDPIVGKGLPVCWAFTASEST</sequence>
<accession>A0A5B0LQU1</accession>
<evidence type="ECO:0008006" key="5">
    <source>
        <dbReference type="Google" id="ProtNLM"/>
    </source>
</evidence>
<name>A0A5B0LQU1_PUCGR</name>
<protein>
    <recommendedName>
        <fullName evidence="5">MULE transposase domain-containing protein</fullName>
    </recommendedName>
</protein>
<reference evidence="3 4" key="1">
    <citation type="submission" date="2019-05" db="EMBL/GenBank/DDBJ databases">
        <title>Emergence of the Ug99 lineage of the wheat stem rust pathogen through somatic hybridization.</title>
        <authorList>
            <person name="Li F."/>
            <person name="Upadhyaya N.M."/>
            <person name="Sperschneider J."/>
            <person name="Matny O."/>
            <person name="Nguyen-Phuc H."/>
            <person name="Mago R."/>
            <person name="Raley C."/>
            <person name="Miller M.E."/>
            <person name="Silverstein K.A.T."/>
            <person name="Henningsen E."/>
            <person name="Hirsch C.D."/>
            <person name="Visser B."/>
            <person name="Pretorius Z.A."/>
            <person name="Steffenson B.J."/>
            <person name="Schwessinger B."/>
            <person name="Dodds P.N."/>
            <person name="Figueroa M."/>
        </authorList>
    </citation>
    <scope>NUCLEOTIDE SEQUENCE [LARGE SCALE GENOMIC DNA]</scope>
    <source>
        <strain evidence="1">21-0</strain>
        <strain evidence="2 4">Ug99</strain>
    </source>
</reference>
<comment type="caution">
    <text evidence="1">The sequence shown here is derived from an EMBL/GenBank/DDBJ whole genome shotgun (WGS) entry which is preliminary data.</text>
</comment>
<evidence type="ECO:0000313" key="1">
    <source>
        <dbReference type="EMBL" id="KAA1065924.1"/>
    </source>
</evidence>
<evidence type="ECO:0000313" key="2">
    <source>
        <dbReference type="EMBL" id="KAA1130540.1"/>
    </source>
</evidence>
<proteinExistence type="predicted"/>
<evidence type="ECO:0000313" key="4">
    <source>
        <dbReference type="Proteomes" id="UP000325313"/>
    </source>
</evidence>
<keyword evidence="3" id="KW-1185">Reference proteome</keyword>
<dbReference type="EMBL" id="VSWC01000196">
    <property type="protein sequence ID" value="KAA1065924.1"/>
    <property type="molecule type" value="Genomic_DNA"/>
</dbReference>
<evidence type="ECO:0000313" key="3">
    <source>
        <dbReference type="Proteomes" id="UP000324748"/>
    </source>
</evidence>
<organism evidence="1 3">
    <name type="scientific">Puccinia graminis f. sp. tritici</name>
    <dbReference type="NCBI Taxonomy" id="56615"/>
    <lineage>
        <taxon>Eukaryota</taxon>
        <taxon>Fungi</taxon>
        <taxon>Dikarya</taxon>
        <taxon>Basidiomycota</taxon>
        <taxon>Pucciniomycotina</taxon>
        <taxon>Pucciniomycetes</taxon>
        <taxon>Pucciniales</taxon>
        <taxon>Pucciniaceae</taxon>
        <taxon>Puccinia</taxon>
    </lineage>
</organism>
<dbReference type="OrthoDB" id="2505909at2759"/>